<keyword evidence="8 12" id="KW-1133">Transmembrane helix</keyword>
<keyword evidence="14" id="KW-1185">Reference proteome</keyword>
<comment type="caution">
    <text evidence="12">Lacks conserved residue(s) required for the propagation of feature annotation.</text>
</comment>
<comment type="subunit">
    <text evidence="12">Component of the PAM complex.</text>
</comment>
<dbReference type="GO" id="GO:0001405">
    <property type="term" value="C:PAM complex, Tim23 associated import motor"/>
    <property type="evidence" value="ECO:0007669"/>
    <property type="project" value="UniProtKB-UniRule"/>
</dbReference>
<dbReference type="InterPro" id="IPR013875">
    <property type="entry name" value="Pam17"/>
</dbReference>
<keyword evidence="10 12" id="KW-0496">Mitochondrion</keyword>
<protein>
    <recommendedName>
        <fullName evidence="12">Presequence translocated-associated motor subunit PAM17</fullName>
    </recommendedName>
</protein>
<sequence>LSLRRTRRLAGVLTTIPTTLLSLASSGAVLLTQPVDPTTPPMLGIDPVYLYAAATLACGGLGYLVGPSIGTFFWNVVHKRDRKNVEAMDSVFWSKIERNRVDPSRQTMQNRLPDFYGEKIASIPQYRQWLRDQAAFRRKTSHGVRDDLTQ</sequence>
<dbReference type="RefSeq" id="XP_025598060.1">
    <property type="nucleotide sequence ID" value="XM_025740236.1"/>
</dbReference>
<comment type="similarity">
    <text evidence="2 12">Belongs to the PAM17 family.</text>
</comment>
<name>A0A316Z882_9BASI</name>
<keyword evidence="11 12" id="KW-0472">Membrane</keyword>
<accession>A0A316Z882</accession>
<dbReference type="GeneID" id="37267782"/>
<evidence type="ECO:0000256" key="4">
    <source>
        <dbReference type="ARBA" id="ARBA00022692"/>
    </source>
</evidence>
<comment type="subcellular location">
    <subcellularLocation>
        <location evidence="1 12">Mitochondrion inner membrane</location>
        <topology evidence="1 12">Multi-pass membrane protein</topology>
    </subcellularLocation>
</comment>
<evidence type="ECO:0000256" key="11">
    <source>
        <dbReference type="ARBA" id="ARBA00023136"/>
    </source>
</evidence>
<dbReference type="Proteomes" id="UP000245946">
    <property type="component" value="Unassembled WGS sequence"/>
</dbReference>
<feature type="transmembrane region" description="Helical" evidence="12">
    <location>
        <begin position="48"/>
        <end position="74"/>
    </location>
</feature>
<keyword evidence="9 12" id="KW-0811">Translocation</keyword>
<evidence type="ECO:0000256" key="10">
    <source>
        <dbReference type="ARBA" id="ARBA00023128"/>
    </source>
</evidence>
<comment type="function">
    <text evidence="12">Component of the PAM complex, a complex required for the translocation of transit peptide-containing proteins from the inner membrane into the mitochondrial matrix in an ATP-dependent manner.</text>
</comment>
<keyword evidence="3 12" id="KW-0813">Transport</keyword>
<evidence type="ECO:0000256" key="8">
    <source>
        <dbReference type="ARBA" id="ARBA00022989"/>
    </source>
</evidence>
<evidence type="ECO:0000256" key="3">
    <source>
        <dbReference type="ARBA" id="ARBA00022448"/>
    </source>
</evidence>
<evidence type="ECO:0000256" key="9">
    <source>
        <dbReference type="ARBA" id="ARBA00023010"/>
    </source>
</evidence>
<dbReference type="PANTHER" id="PTHR28021">
    <property type="entry name" value="PRESEQUENCE TRANSLOCATED-ASSOCIATED MOTOR SUBUNIT PAM17, MITOCHONDRIAL"/>
    <property type="match status" value="1"/>
</dbReference>
<dbReference type="STRING" id="58919.A0A316Z882"/>
<evidence type="ECO:0000256" key="2">
    <source>
        <dbReference type="ARBA" id="ARBA00006837"/>
    </source>
</evidence>
<keyword evidence="5 12" id="KW-0999">Mitochondrion inner membrane</keyword>
<evidence type="ECO:0000256" key="1">
    <source>
        <dbReference type="ARBA" id="ARBA00004448"/>
    </source>
</evidence>
<evidence type="ECO:0000313" key="14">
    <source>
        <dbReference type="Proteomes" id="UP000245946"/>
    </source>
</evidence>
<dbReference type="AlphaFoldDB" id="A0A316Z882"/>
<keyword evidence="6 12" id="KW-0653">Protein transport</keyword>
<evidence type="ECO:0000256" key="7">
    <source>
        <dbReference type="ARBA" id="ARBA00022946"/>
    </source>
</evidence>
<dbReference type="Pfam" id="PF08566">
    <property type="entry name" value="Pam17"/>
    <property type="match status" value="1"/>
</dbReference>
<reference evidence="13 14" key="1">
    <citation type="journal article" date="2018" name="Mol. Biol. Evol.">
        <title>Broad Genomic Sampling Reveals a Smut Pathogenic Ancestry of the Fungal Clade Ustilaginomycotina.</title>
        <authorList>
            <person name="Kijpornyongpan T."/>
            <person name="Mondo S.J."/>
            <person name="Barry K."/>
            <person name="Sandor L."/>
            <person name="Lee J."/>
            <person name="Lipzen A."/>
            <person name="Pangilinan J."/>
            <person name="LaButti K."/>
            <person name="Hainaut M."/>
            <person name="Henrissat B."/>
            <person name="Grigoriev I.V."/>
            <person name="Spatafora J.W."/>
            <person name="Aime M.C."/>
        </authorList>
    </citation>
    <scope>NUCLEOTIDE SEQUENCE [LARGE SCALE GENOMIC DNA]</scope>
    <source>
        <strain evidence="13 14">MCA 4186</strain>
    </source>
</reference>
<organism evidence="13 14">
    <name type="scientific">Tilletiopsis washingtonensis</name>
    <dbReference type="NCBI Taxonomy" id="58919"/>
    <lineage>
        <taxon>Eukaryota</taxon>
        <taxon>Fungi</taxon>
        <taxon>Dikarya</taxon>
        <taxon>Basidiomycota</taxon>
        <taxon>Ustilaginomycotina</taxon>
        <taxon>Exobasidiomycetes</taxon>
        <taxon>Entylomatales</taxon>
        <taxon>Entylomatales incertae sedis</taxon>
        <taxon>Tilletiopsis</taxon>
    </lineage>
</organism>
<dbReference type="OrthoDB" id="5970083at2759"/>
<proteinExistence type="inferred from homology"/>
<evidence type="ECO:0000256" key="6">
    <source>
        <dbReference type="ARBA" id="ARBA00022927"/>
    </source>
</evidence>
<evidence type="ECO:0000313" key="13">
    <source>
        <dbReference type="EMBL" id="PWN97781.1"/>
    </source>
</evidence>
<gene>
    <name evidence="13" type="ORF">FA09DRAFT_298151</name>
</gene>
<dbReference type="GO" id="GO:0030150">
    <property type="term" value="P:protein import into mitochondrial matrix"/>
    <property type="evidence" value="ECO:0007669"/>
    <property type="project" value="UniProtKB-UniRule"/>
</dbReference>
<feature type="non-terminal residue" evidence="13">
    <location>
        <position position="1"/>
    </location>
</feature>
<evidence type="ECO:0000256" key="5">
    <source>
        <dbReference type="ARBA" id="ARBA00022792"/>
    </source>
</evidence>
<dbReference type="EMBL" id="KZ819294">
    <property type="protein sequence ID" value="PWN97781.1"/>
    <property type="molecule type" value="Genomic_DNA"/>
</dbReference>
<evidence type="ECO:0000256" key="12">
    <source>
        <dbReference type="RuleBase" id="RU367146"/>
    </source>
</evidence>
<dbReference type="PANTHER" id="PTHR28021:SF1">
    <property type="entry name" value="PRESEQUENCE TRANSLOCATED-ASSOCIATED MOTOR SUBUNIT PAM17, MITOCHONDRIAL"/>
    <property type="match status" value="1"/>
</dbReference>
<keyword evidence="7" id="KW-0809">Transit peptide</keyword>
<keyword evidence="4 12" id="KW-0812">Transmembrane</keyword>